<evidence type="ECO:0000256" key="5">
    <source>
        <dbReference type="ARBA" id="ARBA00022723"/>
    </source>
</evidence>
<dbReference type="EC" id="3.2.1.1" evidence="4 11"/>
<sequence>MKLRYALIPAMAGRAFAGPVRRADAAGSVIAQMFQWSWDSVAQECSDFLGPAGYAYVQVSPAQEHPQGEEWSAEYQVVSYNLTSKHGDRAQYANMISTCHEAGVKVIADTLFNHMSGPYSGTAVGGSTFAPYDYPAVPFTTSDFHHCNNGHDDQIEDNSNATEVRFCELDTLSDLATESDYVRGKLAAYANDLLSLGIDGLRLDAAKHMQPADIANILSRLTSSVYITQEVASIQSDAVKPTEYVDNGAVQVFDYVGWFKDAFTDDSKGIWILHELDQQGWVESDRANVFVTNHDTERNGAALTYSSTNNVYHNALVLSLAHPYGTPTVLSSYEFSEATDGAPSSGVGDCSNDSGWLCQHRQMAGMVGFRNHVGDAALTNWIAPSSQRIAFARGALGFVIINNANEEWSSEFSTGLPEGTYCDISQVNSASGIDSACTGVMQLVVDGSGNLNVTVPPRFSFAFHTGAVCTGSSCP</sequence>
<dbReference type="PRINTS" id="PR00110">
    <property type="entry name" value="ALPHAAMYLASE"/>
</dbReference>
<dbReference type="Pfam" id="PF02806">
    <property type="entry name" value="Alpha-amylase_C"/>
    <property type="match status" value="1"/>
</dbReference>
<comment type="caution">
    <text evidence="14">The sequence shown here is derived from an EMBL/GenBank/DDBJ whole genome shotgun (WGS) entry which is preliminary data.</text>
</comment>
<evidence type="ECO:0000256" key="4">
    <source>
        <dbReference type="ARBA" id="ARBA00012595"/>
    </source>
</evidence>
<dbReference type="GO" id="GO:0004556">
    <property type="term" value="F:alpha-amylase activity"/>
    <property type="evidence" value="ECO:0007669"/>
    <property type="project" value="UniProtKB-UniRule"/>
</dbReference>
<dbReference type="Gene3D" id="3.20.20.80">
    <property type="entry name" value="Glycosidases"/>
    <property type="match status" value="1"/>
</dbReference>
<keyword evidence="6 11" id="KW-0378">Hydrolase</keyword>
<dbReference type="InterPro" id="IPR031319">
    <property type="entry name" value="A-amylase_C"/>
</dbReference>
<evidence type="ECO:0000313" key="14">
    <source>
        <dbReference type="EMBL" id="TRM62855.1"/>
    </source>
</evidence>
<evidence type="ECO:0000256" key="11">
    <source>
        <dbReference type="RuleBase" id="RU361134"/>
    </source>
</evidence>
<dbReference type="InterPro" id="IPR013780">
    <property type="entry name" value="Glyco_hydro_b"/>
</dbReference>
<evidence type="ECO:0000256" key="7">
    <source>
        <dbReference type="ARBA" id="ARBA00022837"/>
    </source>
</evidence>
<dbReference type="InterPro" id="IPR006046">
    <property type="entry name" value="Alpha_amylase"/>
</dbReference>
<evidence type="ECO:0000256" key="6">
    <source>
        <dbReference type="ARBA" id="ARBA00022801"/>
    </source>
</evidence>
<dbReference type="CDD" id="cd11317">
    <property type="entry name" value="AmyAc_bac_euk_AmyA"/>
    <property type="match status" value="1"/>
</dbReference>
<dbReference type="SUPFAM" id="SSF51445">
    <property type="entry name" value="(Trans)glycosidases"/>
    <property type="match status" value="1"/>
</dbReference>
<comment type="similarity">
    <text evidence="3 10">Belongs to the glycosyl hydrolase 13 family.</text>
</comment>
<feature type="domain" description="Glycosyl hydrolase family 13 catalytic" evidence="13">
    <location>
        <begin position="28"/>
        <end position="370"/>
    </location>
</feature>
<proteinExistence type="inferred from homology"/>
<dbReference type="SMART" id="SM00632">
    <property type="entry name" value="Aamy_C"/>
    <property type="match status" value="1"/>
</dbReference>
<dbReference type="AlphaFoldDB" id="A0A550CDH1"/>
<comment type="catalytic activity">
    <reaction evidence="1 11">
        <text>Endohydrolysis of (1-&gt;4)-alpha-D-glucosidic linkages in polysaccharides containing three or more (1-&gt;4)-alpha-linked D-glucose units.</text>
        <dbReference type="EC" id="3.2.1.1"/>
    </reaction>
</comment>
<evidence type="ECO:0000313" key="15">
    <source>
        <dbReference type="Proteomes" id="UP000320762"/>
    </source>
</evidence>
<evidence type="ECO:0000259" key="13">
    <source>
        <dbReference type="SMART" id="SM00642"/>
    </source>
</evidence>
<evidence type="ECO:0000259" key="12">
    <source>
        <dbReference type="SMART" id="SM00632"/>
    </source>
</evidence>
<dbReference type="SUPFAM" id="SSF51011">
    <property type="entry name" value="Glycosyl hydrolase domain"/>
    <property type="match status" value="1"/>
</dbReference>
<dbReference type="InterPro" id="IPR006048">
    <property type="entry name" value="A-amylase/branching_C"/>
</dbReference>
<keyword evidence="5" id="KW-0479">Metal-binding</keyword>
<dbReference type="GO" id="GO:0005975">
    <property type="term" value="P:carbohydrate metabolic process"/>
    <property type="evidence" value="ECO:0007669"/>
    <property type="project" value="InterPro"/>
</dbReference>
<organism evidence="14 15">
    <name type="scientific">Schizophyllum amplum</name>
    <dbReference type="NCBI Taxonomy" id="97359"/>
    <lineage>
        <taxon>Eukaryota</taxon>
        <taxon>Fungi</taxon>
        <taxon>Dikarya</taxon>
        <taxon>Basidiomycota</taxon>
        <taxon>Agaricomycotina</taxon>
        <taxon>Agaricomycetes</taxon>
        <taxon>Agaricomycetidae</taxon>
        <taxon>Agaricales</taxon>
        <taxon>Schizophyllaceae</taxon>
        <taxon>Schizophyllum</taxon>
    </lineage>
</organism>
<keyword evidence="8 11" id="KW-0119">Carbohydrate metabolism</keyword>
<dbReference type="InterPro" id="IPR006047">
    <property type="entry name" value="GH13_cat_dom"/>
</dbReference>
<keyword evidence="7" id="KW-0106">Calcium</keyword>
<dbReference type="PANTHER" id="PTHR43447">
    <property type="entry name" value="ALPHA-AMYLASE"/>
    <property type="match status" value="1"/>
</dbReference>
<reference evidence="14 15" key="1">
    <citation type="journal article" date="2019" name="New Phytol.">
        <title>Comparative genomics reveals unique wood-decay strategies and fruiting body development in the Schizophyllaceae.</title>
        <authorList>
            <person name="Almasi E."/>
            <person name="Sahu N."/>
            <person name="Krizsan K."/>
            <person name="Balint B."/>
            <person name="Kovacs G.M."/>
            <person name="Kiss B."/>
            <person name="Cseklye J."/>
            <person name="Drula E."/>
            <person name="Henrissat B."/>
            <person name="Nagy I."/>
            <person name="Chovatia M."/>
            <person name="Adam C."/>
            <person name="LaButti K."/>
            <person name="Lipzen A."/>
            <person name="Riley R."/>
            <person name="Grigoriev I.V."/>
            <person name="Nagy L.G."/>
        </authorList>
    </citation>
    <scope>NUCLEOTIDE SEQUENCE [LARGE SCALE GENOMIC DNA]</scope>
    <source>
        <strain evidence="14 15">NL-1724</strain>
    </source>
</reference>
<dbReference type="Proteomes" id="UP000320762">
    <property type="component" value="Unassembled WGS sequence"/>
</dbReference>
<accession>A0A550CDH1</accession>
<evidence type="ECO:0000256" key="3">
    <source>
        <dbReference type="ARBA" id="ARBA00008061"/>
    </source>
</evidence>
<protein>
    <recommendedName>
        <fullName evidence="4 11">Alpha-amylase</fullName>
        <ecNumber evidence="4 11">3.2.1.1</ecNumber>
    </recommendedName>
</protein>
<dbReference type="GO" id="GO:0046872">
    <property type="term" value="F:metal ion binding"/>
    <property type="evidence" value="ECO:0007669"/>
    <property type="project" value="UniProtKB-KW"/>
</dbReference>
<comment type="cofactor">
    <cofactor evidence="2">
        <name>Ca(2+)</name>
        <dbReference type="ChEBI" id="CHEBI:29108"/>
    </cofactor>
</comment>
<dbReference type="Pfam" id="PF00128">
    <property type="entry name" value="Alpha-amylase"/>
    <property type="match status" value="1"/>
</dbReference>
<evidence type="ECO:0000256" key="2">
    <source>
        <dbReference type="ARBA" id="ARBA00001913"/>
    </source>
</evidence>
<evidence type="ECO:0000256" key="10">
    <source>
        <dbReference type="RuleBase" id="RU003615"/>
    </source>
</evidence>
<gene>
    <name evidence="14" type="ORF">BD626DRAFT_496701</name>
</gene>
<dbReference type="InterPro" id="IPR017853">
    <property type="entry name" value="GH"/>
</dbReference>
<keyword evidence="9 11" id="KW-0326">Glycosidase</keyword>
<evidence type="ECO:0000256" key="9">
    <source>
        <dbReference type="ARBA" id="ARBA00023295"/>
    </source>
</evidence>
<dbReference type="SMART" id="SM00642">
    <property type="entry name" value="Aamy"/>
    <property type="match status" value="1"/>
</dbReference>
<dbReference type="OrthoDB" id="550577at2759"/>
<name>A0A550CDH1_9AGAR</name>
<evidence type="ECO:0000256" key="8">
    <source>
        <dbReference type="ARBA" id="ARBA00023277"/>
    </source>
</evidence>
<dbReference type="EMBL" id="VDMD01000011">
    <property type="protein sequence ID" value="TRM62855.1"/>
    <property type="molecule type" value="Genomic_DNA"/>
</dbReference>
<evidence type="ECO:0000256" key="1">
    <source>
        <dbReference type="ARBA" id="ARBA00000548"/>
    </source>
</evidence>
<dbReference type="STRING" id="97359.A0A550CDH1"/>
<dbReference type="Gene3D" id="2.60.40.1180">
    <property type="entry name" value="Golgi alpha-mannosidase II"/>
    <property type="match status" value="1"/>
</dbReference>
<keyword evidence="15" id="KW-1185">Reference proteome</keyword>
<feature type="domain" description="Alpha-amylase C-terminal" evidence="12">
    <location>
        <begin position="379"/>
        <end position="468"/>
    </location>
</feature>